<dbReference type="InterPro" id="IPR013563">
    <property type="entry name" value="Oligopep_ABC_C"/>
</dbReference>
<dbReference type="InterPro" id="IPR003593">
    <property type="entry name" value="AAA+_ATPase"/>
</dbReference>
<dbReference type="STRING" id="629680.SAMN04489751_0527"/>
<keyword evidence="2" id="KW-0813">Transport</keyword>
<evidence type="ECO:0000256" key="1">
    <source>
        <dbReference type="ARBA" id="ARBA00005417"/>
    </source>
</evidence>
<dbReference type="PROSITE" id="PS50893">
    <property type="entry name" value="ABC_TRANSPORTER_2"/>
    <property type="match status" value="2"/>
</dbReference>
<feature type="compositionally biased region" description="Polar residues" evidence="5">
    <location>
        <begin position="307"/>
        <end position="319"/>
    </location>
</feature>
<dbReference type="EMBL" id="LT629739">
    <property type="protein sequence ID" value="SDR81311.1"/>
    <property type="molecule type" value="Genomic_DNA"/>
</dbReference>
<dbReference type="PANTHER" id="PTHR43776:SF7">
    <property type="entry name" value="D,D-DIPEPTIDE TRANSPORT ATP-BINDING PROTEIN DDPF-RELATED"/>
    <property type="match status" value="1"/>
</dbReference>
<dbReference type="InterPro" id="IPR050319">
    <property type="entry name" value="ABC_transp_ATP-bind"/>
</dbReference>
<evidence type="ECO:0000259" key="6">
    <source>
        <dbReference type="PROSITE" id="PS50893"/>
    </source>
</evidence>
<dbReference type="RefSeq" id="WP_092102856.1">
    <property type="nucleotide sequence ID" value="NZ_LT629739.1"/>
</dbReference>
<dbReference type="Gene3D" id="3.40.50.300">
    <property type="entry name" value="P-loop containing nucleotide triphosphate hydrolases"/>
    <property type="match status" value="2"/>
</dbReference>
<comment type="similarity">
    <text evidence="1">Belongs to the ABC transporter superfamily.</text>
</comment>
<dbReference type="Proteomes" id="UP000199700">
    <property type="component" value="Chromosome"/>
</dbReference>
<dbReference type="Pfam" id="PF00005">
    <property type="entry name" value="ABC_tran"/>
    <property type="match status" value="2"/>
</dbReference>
<sequence>MDENLLEVRDLTITPAGAQAPVLQDVSLSLAPGERVGLIGESGSGKSLTAQSVMGLLPEELRAEGSVSLQGFDGNVLAAKEKTLARMRSDLVSMVFQEPMSALNPLMRIGDQIAEVLRIHGEVRRGDIPGRVLDLLTSVHMPDPASARFAYPHQMSGGQRQRVMLAIALANSPRLLICDEPTTALDVTVQKHMLDLIAERVAAVQAGLLFITHDLAVVAGVCDRVSVMYAGRIVETGSVAQIFTDPQHEYTRGLLASSDLESTDARGKLYTLKTALSYAGPTEAADPTGVAGSGKEVASDDADEPATASTGEGLSTDTSAPLIDVSGVSKHFRSRGLLLRRRSPVRALDDVSFSVAAGQRLGIVGESGSGKSTLLTILSGLDRPTSGQVRVGDIRVESASSTALKSLREDLQIVFQDPFASLDPRMRVEDIVSEPLVARGMARDERLARVEEMLLAVDLDTTAMRRYPHQFSGGQRQRISIARALVTRPQILVADEPVSALDVSVRAQVLNLLTDLVDDYALTLLFVSHDLGVVKHLCSDVIVMKDGRIVESGSTEDIYANPREDYTRSLIAATPSLAGALASAT</sequence>
<dbReference type="InterPro" id="IPR003439">
    <property type="entry name" value="ABC_transporter-like_ATP-bd"/>
</dbReference>
<proteinExistence type="inferred from homology"/>
<name>A0A1H1M3F8_BRESA</name>
<feature type="domain" description="ABC transporter" evidence="6">
    <location>
        <begin position="6"/>
        <end position="255"/>
    </location>
</feature>
<feature type="domain" description="ABC transporter" evidence="6">
    <location>
        <begin position="332"/>
        <end position="571"/>
    </location>
</feature>
<evidence type="ECO:0000256" key="4">
    <source>
        <dbReference type="ARBA" id="ARBA00022840"/>
    </source>
</evidence>
<dbReference type="GO" id="GO:0015833">
    <property type="term" value="P:peptide transport"/>
    <property type="evidence" value="ECO:0007669"/>
    <property type="project" value="InterPro"/>
</dbReference>
<accession>A0A1H1M3F8</accession>
<evidence type="ECO:0000256" key="5">
    <source>
        <dbReference type="SAM" id="MobiDB-lite"/>
    </source>
</evidence>
<evidence type="ECO:0000256" key="3">
    <source>
        <dbReference type="ARBA" id="ARBA00022741"/>
    </source>
</evidence>
<dbReference type="InterPro" id="IPR017871">
    <property type="entry name" value="ABC_transporter-like_CS"/>
</dbReference>
<dbReference type="AlphaFoldDB" id="A0A1H1M3F8"/>
<dbReference type="GO" id="GO:0055085">
    <property type="term" value="P:transmembrane transport"/>
    <property type="evidence" value="ECO:0007669"/>
    <property type="project" value="UniProtKB-ARBA"/>
</dbReference>
<gene>
    <name evidence="7" type="ORF">SAMN04489751_0527</name>
</gene>
<dbReference type="SMART" id="SM00382">
    <property type="entry name" value="AAA"/>
    <property type="match status" value="2"/>
</dbReference>
<dbReference type="Pfam" id="PF08352">
    <property type="entry name" value="oligo_HPY"/>
    <property type="match status" value="2"/>
</dbReference>
<dbReference type="PROSITE" id="PS00211">
    <property type="entry name" value="ABC_TRANSPORTER_1"/>
    <property type="match status" value="2"/>
</dbReference>
<evidence type="ECO:0000313" key="8">
    <source>
        <dbReference type="Proteomes" id="UP000199700"/>
    </source>
</evidence>
<reference evidence="7" key="1">
    <citation type="submission" date="2016-10" db="EMBL/GenBank/DDBJ databases">
        <authorList>
            <person name="Varghese N."/>
            <person name="Submissions S."/>
        </authorList>
    </citation>
    <scope>NUCLEOTIDE SEQUENCE [LARGE SCALE GENOMIC DNA]</scope>
    <source>
        <strain evidence="7">DSM 22082</strain>
    </source>
</reference>
<dbReference type="NCBIfam" id="NF007739">
    <property type="entry name" value="PRK10419.1"/>
    <property type="match status" value="2"/>
</dbReference>
<dbReference type="SUPFAM" id="SSF52540">
    <property type="entry name" value="P-loop containing nucleoside triphosphate hydrolases"/>
    <property type="match status" value="2"/>
</dbReference>
<keyword evidence="4 7" id="KW-0067">ATP-binding</keyword>
<feature type="region of interest" description="Disordered" evidence="5">
    <location>
        <begin position="282"/>
        <end position="320"/>
    </location>
</feature>
<keyword evidence="8" id="KW-1185">Reference proteome</keyword>
<organism evidence="7 8">
    <name type="scientific">Brevibacterium sandarakinum</name>
    <dbReference type="NCBI Taxonomy" id="629680"/>
    <lineage>
        <taxon>Bacteria</taxon>
        <taxon>Bacillati</taxon>
        <taxon>Actinomycetota</taxon>
        <taxon>Actinomycetes</taxon>
        <taxon>Micrococcales</taxon>
        <taxon>Brevibacteriaceae</taxon>
        <taxon>Brevibacterium</taxon>
    </lineage>
</organism>
<dbReference type="NCBIfam" id="NF008453">
    <property type="entry name" value="PRK11308.1"/>
    <property type="match status" value="2"/>
</dbReference>
<dbReference type="PANTHER" id="PTHR43776">
    <property type="entry name" value="TRANSPORT ATP-BINDING PROTEIN"/>
    <property type="match status" value="1"/>
</dbReference>
<dbReference type="CDD" id="cd03257">
    <property type="entry name" value="ABC_NikE_OppD_transporters"/>
    <property type="match status" value="2"/>
</dbReference>
<dbReference type="OrthoDB" id="4008250at2"/>
<evidence type="ECO:0000256" key="2">
    <source>
        <dbReference type="ARBA" id="ARBA00022448"/>
    </source>
</evidence>
<dbReference type="InterPro" id="IPR027417">
    <property type="entry name" value="P-loop_NTPase"/>
</dbReference>
<keyword evidence="3" id="KW-0547">Nucleotide-binding</keyword>
<evidence type="ECO:0000313" key="7">
    <source>
        <dbReference type="EMBL" id="SDR81311.1"/>
    </source>
</evidence>
<dbReference type="GO" id="GO:0016887">
    <property type="term" value="F:ATP hydrolysis activity"/>
    <property type="evidence" value="ECO:0007669"/>
    <property type="project" value="InterPro"/>
</dbReference>
<protein>
    <submittedName>
        <fullName evidence="7">Peptide/nickel transport system ATP-binding protein</fullName>
    </submittedName>
</protein>
<dbReference type="GO" id="GO:0005524">
    <property type="term" value="F:ATP binding"/>
    <property type="evidence" value="ECO:0007669"/>
    <property type="project" value="UniProtKB-KW"/>
</dbReference>